<feature type="domain" description="Saposin B-type" evidence="3">
    <location>
        <begin position="22"/>
        <end position="106"/>
    </location>
</feature>
<evidence type="ECO:0000256" key="1">
    <source>
        <dbReference type="ARBA" id="ARBA00023157"/>
    </source>
</evidence>
<dbReference type="InterPro" id="IPR008139">
    <property type="entry name" value="SaposinB_dom"/>
</dbReference>
<feature type="domain" description="Saposin B-type" evidence="3">
    <location>
        <begin position="110"/>
        <end position="193"/>
    </location>
</feature>
<keyword evidence="2" id="KW-0732">Signal</keyword>
<evidence type="ECO:0000313" key="4">
    <source>
        <dbReference type="EMBL" id="CAG9840624.1"/>
    </source>
</evidence>
<evidence type="ECO:0000313" key="5">
    <source>
        <dbReference type="Proteomes" id="UP001153709"/>
    </source>
</evidence>
<organism evidence="4 5">
    <name type="scientific">Diabrotica balteata</name>
    <name type="common">Banded cucumber beetle</name>
    <dbReference type="NCBI Taxonomy" id="107213"/>
    <lineage>
        <taxon>Eukaryota</taxon>
        <taxon>Metazoa</taxon>
        <taxon>Ecdysozoa</taxon>
        <taxon>Arthropoda</taxon>
        <taxon>Hexapoda</taxon>
        <taxon>Insecta</taxon>
        <taxon>Pterygota</taxon>
        <taxon>Neoptera</taxon>
        <taxon>Endopterygota</taxon>
        <taxon>Coleoptera</taxon>
        <taxon>Polyphaga</taxon>
        <taxon>Cucujiformia</taxon>
        <taxon>Chrysomeloidea</taxon>
        <taxon>Chrysomelidae</taxon>
        <taxon>Galerucinae</taxon>
        <taxon>Diabroticina</taxon>
        <taxon>Diabroticites</taxon>
        <taxon>Diabrotica</taxon>
    </lineage>
</organism>
<protein>
    <recommendedName>
        <fullName evidence="3">Saposin B-type domain-containing protein</fullName>
    </recommendedName>
</protein>
<proteinExistence type="predicted"/>
<dbReference type="Proteomes" id="UP001153709">
    <property type="component" value="Chromosome 9"/>
</dbReference>
<reference evidence="4" key="1">
    <citation type="submission" date="2022-01" db="EMBL/GenBank/DDBJ databases">
        <authorList>
            <person name="King R."/>
        </authorList>
    </citation>
    <scope>NUCLEOTIDE SEQUENCE</scope>
</reference>
<accession>A0A9N9T804</accession>
<evidence type="ECO:0000256" key="2">
    <source>
        <dbReference type="SAM" id="SignalP"/>
    </source>
</evidence>
<dbReference type="Gene3D" id="1.10.225.10">
    <property type="entry name" value="Saposin-like"/>
    <property type="match status" value="2"/>
</dbReference>
<keyword evidence="5" id="KW-1185">Reference proteome</keyword>
<dbReference type="EMBL" id="OU898284">
    <property type="protein sequence ID" value="CAG9840624.1"/>
    <property type="molecule type" value="Genomic_DNA"/>
</dbReference>
<dbReference type="PROSITE" id="PS50015">
    <property type="entry name" value="SAP_B"/>
    <property type="match status" value="2"/>
</dbReference>
<feature type="chain" id="PRO_5040230940" description="Saposin B-type domain-containing protein" evidence="2">
    <location>
        <begin position="20"/>
        <end position="193"/>
    </location>
</feature>
<name>A0A9N9T804_DIABA</name>
<dbReference type="SMART" id="SM00741">
    <property type="entry name" value="SapB"/>
    <property type="match status" value="2"/>
</dbReference>
<keyword evidence="1" id="KW-1015">Disulfide bond</keyword>
<dbReference type="AlphaFoldDB" id="A0A9N9T804"/>
<evidence type="ECO:0000259" key="3">
    <source>
        <dbReference type="PROSITE" id="PS50015"/>
    </source>
</evidence>
<gene>
    <name evidence="4" type="ORF">DIABBA_LOCUS13252</name>
</gene>
<dbReference type="InterPro" id="IPR011001">
    <property type="entry name" value="Saposin-like"/>
</dbReference>
<sequence length="193" mass="21730">MKTTLVLFLLVCVGLTVSAQKNDFYCDTCVAFASAIKELVEEEVPLDKIEKNVQIICTILAEALPGNIKHFCEKELIPEVDKIYNELDNTSPQKVCEILEFCLTVSAQKNDFYCDTCVAFASAIKELVLEEVPLDKIEKNAQIICTLLAETLPGNIKHFCEKELIPEVDKIYNELDNTSPQKVCEILEFCETN</sequence>
<dbReference type="OrthoDB" id="69496at2759"/>
<dbReference type="SUPFAM" id="SSF47862">
    <property type="entry name" value="Saposin"/>
    <property type="match status" value="2"/>
</dbReference>
<feature type="signal peptide" evidence="2">
    <location>
        <begin position="1"/>
        <end position="19"/>
    </location>
</feature>